<protein>
    <submittedName>
        <fullName evidence="8">RNA polymerase sigma factor</fullName>
    </submittedName>
</protein>
<dbReference type="InterPro" id="IPR007627">
    <property type="entry name" value="RNA_pol_sigma70_r2"/>
</dbReference>
<dbReference type="Pfam" id="PF08281">
    <property type="entry name" value="Sigma70_r4_2"/>
    <property type="match status" value="1"/>
</dbReference>
<dbReference type="InterPro" id="IPR013325">
    <property type="entry name" value="RNA_pol_sigma_r2"/>
</dbReference>
<feature type="domain" description="RNA polymerase sigma-70 region 2" evidence="6">
    <location>
        <begin position="27"/>
        <end position="94"/>
    </location>
</feature>
<dbReference type="PANTHER" id="PTHR43133">
    <property type="entry name" value="RNA POLYMERASE ECF-TYPE SIGMA FACTO"/>
    <property type="match status" value="1"/>
</dbReference>
<gene>
    <name evidence="8" type="ORF">H3H32_33085</name>
</gene>
<dbReference type="AlphaFoldDB" id="A0A7G5GUZ3"/>
<keyword evidence="2" id="KW-0805">Transcription regulation</keyword>
<sequence>MKSLSLTDEETIRQYLPDQPDQCFETLYNRYVNKVYRRCLSMTKDAEKAEDFTHDIFLKVFAKLDAFQERSSFSTWLYSIAYNYCSDQLRIAKRVNYTSIEEGLTQSAPDFEATQLHEETLEVVRQAMATLSTKEQTLLRLKYEDNMSVDEIAQLYNLKSSAVKMRLKRSREKIQRFCAQQYTI</sequence>
<dbReference type="InterPro" id="IPR036388">
    <property type="entry name" value="WH-like_DNA-bd_sf"/>
</dbReference>
<keyword evidence="4" id="KW-0238">DNA-binding</keyword>
<evidence type="ECO:0000256" key="5">
    <source>
        <dbReference type="ARBA" id="ARBA00023163"/>
    </source>
</evidence>
<dbReference type="Gene3D" id="1.10.1740.10">
    <property type="match status" value="1"/>
</dbReference>
<dbReference type="InterPro" id="IPR013324">
    <property type="entry name" value="RNA_pol_sigma_r3/r4-like"/>
</dbReference>
<comment type="similarity">
    <text evidence="1">Belongs to the sigma-70 factor family. ECF subfamily.</text>
</comment>
<keyword evidence="5" id="KW-0804">Transcription</keyword>
<dbReference type="GO" id="GO:0006352">
    <property type="term" value="P:DNA-templated transcription initiation"/>
    <property type="evidence" value="ECO:0007669"/>
    <property type="project" value="InterPro"/>
</dbReference>
<dbReference type="InterPro" id="IPR013249">
    <property type="entry name" value="RNA_pol_sigma70_r4_t2"/>
</dbReference>
<name>A0A7G5GUZ3_9BACT</name>
<accession>A0A7G5GUZ3</accession>
<evidence type="ECO:0000259" key="6">
    <source>
        <dbReference type="Pfam" id="PF04542"/>
    </source>
</evidence>
<dbReference type="EMBL" id="CP059732">
    <property type="protein sequence ID" value="QMW02685.1"/>
    <property type="molecule type" value="Genomic_DNA"/>
</dbReference>
<evidence type="ECO:0000313" key="8">
    <source>
        <dbReference type="EMBL" id="QMW02685.1"/>
    </source>
</evidence>
<keyword evidence="3" id="KW-0731">Sigma factor</keyword>
<dbReference type="PANTHER" id="PTHR43133:SF8">
    <property type="entry name" value="RNA POLYMERASE SIGMA FACTOR HI_1459-RELATED"/>
    <property type="match status" value="1"/>
</dbReference>
<evidence type="ECO:0000256" key="4">
    <source>
        <dbReference type="ARBA" id="ARBA00023125"/>
    </source>
</evidence>
<reference evidence="8 9" key="1">
    <citation type="submission" date="2020-07" db="EMBL/GenBank/DDBJ databases">
        <title>Spirosoma foliorum sp. nov., isolated from the leaves on the Nejang mountain Korea, Republic of.</title>
        <authorList>
            <person name="Ho H."/>
            <person name="Lee Y.-J."/>
            <person name="Nurcahyanto D.-A."/>
            <person name="Kim S.-G."/>
        </authorList>
    </citation>
    <scope>NUCLEOTIDE SEQUENCE [LARGE SCALE GENOMIC DNA]</scope>
    <source>
        <strain evidence="8 9">PL0136</strain>
    </source>
</reference>
<keyword evidence="9" id="KW-1185">Reference proteome</keyword>
<evidence type="ECO:0000256" key="3">
    <source>
        <dbReference type="ARBA" id="ARBA00023082"/>
    </source>
</evidence>
<evidence type="ECO:0000313" key="9">
    <source>
        <dbReference type="Proteomes" id="UP000515369"/>
    </source>
</evidence>
<organism evidence="8 9">
    <name type="scientific">Spirosoma foliorum</name>
    <dbReference type="NCBI Taxonomy" id="2710596"/>
    <lineage>
        <taxon>Bacteria</taxon>
        <taxon>Pseudomonadati</taxon>
        <taxon>Bacteroidota</taxon>
        <taxon>Cytophagia</taxon>
        <taxon>Cytophagales</taxon>
        <taxon>Cytophagaceae</taxon>
        <taxon>Spirosoma</taxon>
    </lineage>
</organism>
<dbReference type="Pfam" id="PF04542">
    <property type="entry name" value="Sigma70_r2"/>
    <property type="match status" value="1"/>
</dbReference>
<evidence type="ECO:0000256" key="1">
    <source>
        <dbReference type="ARBA" id="ARBA00010641"/>
    </source>
</evidence>
<dbReference type="RefSeq" id="WP_182459981.1">
    <property type="nucleotide sequence ID" value="NZ_CP059732.1"/>
</dbReference>
<dbReference type="SUPFAM" id="SSF88659">
    <property type="entry name" value="Sigma3 and sigma4 domains of RNA polymerase sigma factors"/>
    <property type="match status" value="1"/>
</dbReference>
<dbReference type="GO" id="GO:0003677">
    <property type="term" value="F:DNA binding"/>
    <property type="evidence" value="ECO:0007669"/>
    <property type="project" value="UniProtKB-KW"/>
</dbReference>
<proteinExistence type="inferred from homology"/>
<dbReference type="KEGG" id="sfol:H3H32_33085"/>
<dbReference type="Proteomes" id="UP000515369">
    <property type="component" value="Chromosome"/>
</dbReference>
<dbReference type="NCBIfam" id="TIGR02937">
    <property type="entry name" value="sigma70-ECF"/>
    <property type="match status" value="1"/>
</dbReference>
<dbReference type="SUPFAM" id="SSF88946">
    <property type="entry name" value="Sigma2 domain of RNA polymerase sigma factors"/>
    <property type="match status" value="1"/>
</dbReference>
<dbReference type="Gene3D" id="1.10.10.10">
    <property type="entry name" value="Winged helix-like DNA-binding domain superfamily/Winged helix DNA-binding domain"/>
    <property type="match status" value="1"/>
</dbReference>
<dbReference type="InterPro" id="IPR014284">
    <property type="entry name" value="RNA_pol_sigma-70_dom"/>
</dbReference>
<evidence type="ECO:0000256" key="2">
    <source>
        <dbReference type="ARBA" id="ARBA00023015"/>
    </source>
</evidence>
<dbReference type="CDD" id="cd06171">
    <property type="entry name" value="Sigma70_r4"/>
    <property type="match status" value="1"/>
</dbReference>
<evidence type="ECO:0000259" key="7">
    <source>
        <dbReference type="Pfam" id="PF08281"/>
    </source>
</evidence>
<feature type="domain" description="RNA polymerase sigma factor 70 region 4 type 2" evidence="7">
    <location>
        <begin position="122"/>
        <end position="174"/>
    </location>
</feature>
<dbReference type="GO" id="GO:0016987">
    <property type="term" value="F:sigma factor activity"/>
    <property type="evidence" value="ECO:0007669"/>
    <property type="project" value="UniProtKB-KW"/>
</dbReference>
<dbReference type="InterPro" id="IPR039425">
    <property type="entry name" value="RNA_pol_sigma-70-like"/>
</dbReference>